<dbReference type="SUPFAM" id="SSF56281">
    <property type="entry name" value="Metallo-hydrolase/oxidoreductase"/>
    <property type="match status" value="1"/>
</dbReference>
<dbReference type="InterPro" id="IPR051013">
    <property type="entry name" value="MBL_superfamily_lactonases"/>
</dbReference>
<dbReference type="PANTHER" id="PTHR42978">
    <property type="entry name" value="QUORUM-QUENCHING LACTONASE YTNP-RELATED-RELATED"/>
    <property type="match status" value="1"/>
</dbReference>
<proteinExistence type="inferred from homology"/>
<comment type="similarity">
    <text evidence="2">Belongs to the metallo-beta-lactamase superfamily.</text>
</comment>
<evidence type="ECO:0000256" key="7">
    <source>
        <dbReference type="ARBA" id="ARBA00034301"/>
    </source>
</evidence>
<comment type="caution">
    <text evidence="10">The sequence shown here is derived from an EMBL/GenBank/DDBJ whole genome shotgun (WGS) entry which is preliminary data.</text>
</comment>
<accession>A0ABQ1EZ88</accession>
<comment type="catalytic activity">
    <reaction evidence="8">
        <text>3',5'-cyclic UMP + H2O = UMP + H(+)</text>
        <dbReference type="Rhea" id="RHEA:70575"/>
        <dbReference type="ChEBI" id="CHEBI:15377"/>
        <dbReference type="ChEBI" id="CHEBI:15378"/>
        <dbReference type="ChEBI" id="CHEBI:57865"/>
        <dbReference type="ChEBI" id="CHEBI:184387"/>
    </reaction>
    <physiologicalReaction direction="left-to-right" evidence="8">
        <dbReference type="Rhea" id="RHEA:70576"/>
    </physiologicalReaction>
</comment>
<comment type="function">
    <text evidence="7">Counteracts the endogenous Pycsar antiviral defense system. Phosphodiesterase that enables metal-dependent hydrolysis of host cyclic nucleotide Pycsar defense signals such as cCMP and cUMP.</text>
</comment>
<name>A0ABQ1EZ88_9BACL</name>
<dbReference type="GO" id="GO:0016787">
    <property type="term" value="F:hydrolase activity"/>
    <property type="evidence" value="ECO:0007669"/>
    <property type="project" value="UniProtKB-KW"/>
</dbReference>
<dbReference type="EMBL" id="BMHE01000027">
    <property type="protein sequence ID" value="GFZ94244.1"/>
    <property type="molecule type" value="Genomic_DNA"/>
</dbReference>
<evidence type="ECO:0000256" key="4">
    <source>
        <dbReference type="ARBA" id="ARBA00022801"/>
    </source>
</evidence>
<dbReference type="RefSeq" id="WP_189015355.1">
    <property type="nucleotide sequence ID" value="NZ_BMHE01000027.1"/>
</dbReference>
<evidence type="ECO:0000256" key="8">
    <source>
        <dbReference type="ARBA" id="ARBA00048505"/>
    </source>
</evidence>
<keyword evidence="5" id="KW-0862">Zinc</keyword>
<dbReference type="Proteomes" id="UP000615455">
    <property type="component" value="Unassembled WGS sequence"/>
</dbReference>
<evidence type="ECO:0000256" key="2">
    <source>
        <dbReference type="ARBA" id="ARBA00007749"/>
    </source>
</evidence>
<evidence type="ECO:0000313" key="11">
    <source>
        <dbReference type="Proteomes" id="UP000615455"/>
    </source>
</evidence>
<keyword evidence="4 10" id="KW-0378">Hydrolase</keyword>
<evidence type="ECO:0000259" key="9">
    <source>
        <dbReference type="SMART" id="SM00849"/>
    </source>
</evidence>
<sequence length="234" mass="27032">MELYAVKFGESPFYYKYIYRDMGNSEMKTTISWSYYIAKYNDKIIFIDTGFRDEATASKWGITFTGVENELGKIINNKVSADVVIITHSHFDHIENLDLMDNPTIIISKIDYDFAINNCSDSIKEKLLQCNPVTVEDEYTYENLFRFKVIGGHSDGSSVIYFTNDNKDYVITGDECYWCENIQSNRPIGVYSNTENNENFLSNAHKQGLIPLPFHDLKIFEEHSAISKNIVRII</sequence>
<comment type="catalytic activity">
    <reaction evidence="6">
        <text>3',5'-cyclic CMP + H2O = CMP + H(+)</text>
        <dbReference type="Rhea" id="RHEA:72675"/>
        <dbReference type="ChEBI" id="CHEBI:15377"/>
        <dbReference type="ChEBI" id="CHEBI:15378"/>
        <dbReference type="ChEBI" id="CHEBI:58003"/>
        <dbReference type="ChEBI" id="CHEBI:60377"/>
    </reaction>
    <physiologicalReaction direction="left-to-right" evidence="6">
        <dbReference type="Rhea" id="RHEA:72676"/>
    </physiologicalReaction>
</comment>
<evidence type="ECO:0000256" key="6">
    <source>
        <dbReference type="ARBA" id="ARBA00034221"/>
    </source>
</evidence>
<dbReference type="Gene3D" id="3.60.15.10">
    <property type="entry name" value="Ribonuclease Z/Hydroxyacylglutathione hydrolase-like"/>
    <property type="match status" value="1"/>
</dbReference>
<gene>
    <name evidence="10" type="ORF">GCM10008018_45830</name>
</gene>
<keyword evidence="11" id="KW-1185">Reference proteome</keyword>
<evidence type="ECO:0000313" key="10">
    <source>
        <dbReference type="EMBL" id="GFZ94244.1"/>
    </source>
</evidence>
<protein>
    <submittedName>
        <fullName evidence="10">MBL fold hydrolase</fullName>
    </submittedName>
</protein>
<feature type="domain" description="Metallo-beta-lactamase" evidence="9">
    <location>
        <begin position="31"/>
        <end position="215"/>
    </location>
</feature>
<keyword evidence="3" id="KW-0479">Metal-binding</keyword>
<dbReference type="Pfam" id="PF00753">
    <property type="entry name" value="Lactamase_B"/>
    <property type="match status" value="1"/>
</dbReference>
<dbReference type="InterPro" id="IPR001279">
    <property type="entry name" value="Metallo-B-lactamas"/>
</dbReference>
<evidence type="ECO:0000256" key="1">
    <source>
        <dbReference type="ARBA" id="ARBA00001947"/>
    </source>
</evidence>
<dbReference type="PANTHER" id="PTHR42978:SF2">
    <property type="entry name" value="102 KBASES UNSTABLE REGION: FROM 1 TO 119443"/>
    <property type="match status" value="1"/>
</dbReference>
<evidence type="ECO:0000256" key="5">
    <source>
        <dbReference type="ARBA" id="ARBA00022833"/>
    </source>
</evidence>
<organism evidence="10 11">
    <name type="scientific">Paenibacillus marchantiophytorum</name>
    <dbReference type="NCBI Taxonomy" id="1619310"/>
    <lineage>
        <taxon>Bacteria</taxon>
        <taxon>Bacillati</taxon>
        <taxon>Bacillota</taxon>
        <taxon>Bacilli</taxon>
        <taxon>Bacillales</taxon>
        <taxon>Paenibacillaceae</taxon>
        <taxon>Paenibacillus</taxon>
    </lineage>
</organism>
<dbReference type="SMART" id="SM00849">
    <property type="entry name" value="Lactamase_B"/>
    <property type="match status" value="1"/>
</dbReference>
<comment type="cofactor">
    <cofactor evidence="1">
        <name>Zn(2+)</name>
        <dbReference type="ChEBI" id="CHEBI:29105"/>
    </cofactor>
</comment>
<dbReference type="InterPro" id="IPR036866">
    <property type="entry name" value="RibonucZ/Hydroxyglut_hydro"/>
</dbReference>
<reference evidence="11" key="1">
    <citation type="journal article" date="2019" name="Int. J. Syst. Evol. Microbiol.">
        <title>The Global Catalogue of Microorganisms (GCM) 10K type strain sequencing project: providing services to taxonomists for standard genome sequencing and annotation.</title>
        <authorList>
            <consortium name="The Broad Institute Genomics Platform"/>
            <consortium name="The Broad Institute Genome Sequencing Center for Infectious Disease"/>
            <person name="Wu L."/>
            <person name="Ma J."/>
        </authorList>
    </citation>
    <scope>NUCLEOTIDE SEQUENCE [LARGE SCALE GENOMIC DNA]</scope>
    <source>
        <strain evidence="11">CGMCC 1.15043</strain>
    </source>
</reference>
<evidence type="ECO:0000256" key="3">
    <source>
        <dbReference type="ARBA" id="ARBA00022723"/>
    </source>
</evidence>